<keyword evidence="12 13" id="KW-0449">Lipoprotein</keyword>
<evidence type="ECO:0000256" key="14">
    <source>
        <dbReference type="SAM" id="SignalP"/>
    </source>
</evidence>
<keyword evidence="10 13" id="KW-0143">Chaperone</keyword>
<gene>
    <name evidence="13 15" type="primary">lolB</name>
    <name evidence="15" type="ORF">CGK74_12505</name>
</gene>
<evidence type="ECO:0000256" key="6">
    <source>
        <dbReference type="ARBA" id="ARBA00022729"/>
    </source>
</evidence>
<reference evidence="15 16" key="1">
    <citation type="submission" date="2017-07" db="EMBL/GenBank/DDBJ databases">
        <title>Thauera sp. KNDSS-Mac4 genome sequence and assembly.</title>
        <authorList>
            <person name="Mayilraj S."/>
        </authorList>
    </citation>
    <scope>NUCLEOTIDE SEQUENCE [LARGE SCALE GENOMIC DNA]</scope>
    <source>
        <strain evidence="15 16">KNDSS-Mac4</strain>
    </source>
</reference>
<dbReference type="CDD" id="cd16326">
    <property type="entry name" value="LolB"/>
    <property type="match status" value="1"/>
</dbReference>
<dbReference type="SUPFAM" id="SSF89392">
    <property type="entry name" value="Prokaryotic lipoproteins and lipoprotein localization factors"/>
    <property type="match status" value="1"/>
</dbReference>
<dbReference type="PROSITE" id="PS51257">
    <property type="entry name" value="PROKAR_LIPOPROTEIN"/>
    <property type="match status" value="1"/>
</dbReference>
<evidence type="ECO:0000256" key="10">
    <source>
        <dbReference type="ARBA" id="ARBA00023186"/>
    </source>
</evidence>
<dbReference type="Pfam" id="PF03550">
    <property type="entry name" value="LolB"/>
    <property type="match status" value="1"/>
</dbReference>
<dbReference type="GO" id="GO:0015031">
    <property type="term" value="P:protein transport"/>
    <property type="evidence" value="ECO:0007669"/>
    <property type="project" value="UniProtKB-KW"/>
</dbReference>
<keyword evidence="6 13" id="KW-0732">Signal</keyword>
<evidence type="ECO:0000313" key="15">
    <source>
        <dbReference type="EMBL" id="OYD53495.1"/>
    </source>
</evidence>
<comment type="subcellular location">
    <subcellularLocation>
        <location evidence="1 13">Cell outer membrane</location>
        <topology evidence="1 13">Lipid-anchor</topology>
    </subcellularLocation>
</comment>
<protein>
    <recommendedName>
        <fullName evidence="4 13">Outer-membrane lipoprotein LolB</fullName>
    </recommendedName>
</protein>
<evidence type="ECO:0000256" key="11">
    <source>
        <dbReference type="ARBA" id="ARBA00023237"/>
    </source>
</evidence>
<dbReference type="Proteomes" id="UP000215181">
    <property type="component" value="Unassembled WGS sequence"/>
</dbReference>
<evidence type="ECO:0000256" key="5">
    <source>
        <dbReference type="ARBA" id="ARBA00022448"/>
    </source>
</evidence>
<sequence>MTVQARLTLSAAAAAIVVGLAACAPLPVTAPPTIAARSATEAFELQGRLSASDGQQAASGRVEWQHIRSTHHFTLLSPLGQVVAQLDADALGARLQTADGQDLSADSAEALLPRVLGVDVPVSRLGLWVQAAPGPDAEIRNRDSTGRPALVIDQGWRIEYLEYAGESGDAPPARLDISRGDARIRLVIDSWTTLP</sequence>
<evidence type="ECO:0000256" key="8">
    <source>
        <dbReference type="ARBA" id="ARBA00023136"/>
    </source>
</evidence>
<evidence type="ECO:0000313" key="16">
    <source>
        <dbReference type="Proteomes" id="UP000215181"/>
    </source>
</evidence>
<dbReference type="Gene3D" id="2.50.20.10">
    <property type="entry name" value="Lipoprotein localisation LolA/LolB/LppX"/>
    <property type="match status" value="1"/>
</dbReference>
<feature type="signal peptide" evidence="14">
    <location>
        <begin position="1"/>
        <end position="30"/>
    </location>
</feature>
<keyword evidence="9 13" id="KW-0564">Palmitate</keyword>
<keyword evidence="7 13" id="KW-0653">Protein transport</keyword>
<keyword evidence="5 13" id="KW-0813">Transport</keyword>
<evidence type="ECO:0000256" key="3">
    <source>
        <dbReference type="ARBA" id="ARBA00011245"/>
    </source>
</evidence>
<evidence type="ECO:0000256" key="12">
    <source>
        <dbReference type="ARBA" id="ARBA00023288"/>
    </source>
</evidence>
<evidence type="ECO:0000256" key="4">
    <source>
        <dbReference type="ARBA" id="ARBA00016202"/>
    </source>
</evidence>
<keyword evidence="11 13" id="KW-0998">Cell outer membrane</keyword>
<evidence type="ECO:0000256" key="7">
    <source>
        <dbReference type="ARBA" id="ARBA00022927"/>
    </source>
</evidence>
<organism evidence="15 16">
    <name type="scientific">Thauera propionica</name>
    <dbReference type="NCBI Taxonomy" id="2019431"/>
    <lineage>
        <taxon>Bacteria</taxon>
        <taxon>Pseudomonadati</taxon>
        <taxon>Pseudomonadota</taxon>
        <taxon>Betaproteobacteria</taxon>
        <taxon>Rhodocyclales</taxon>
        <taxon>Zoogloeaceae</taxon>
        <taxon>Thauera</taxon>
    </lineage>
</organism>
<dbReference type="NCBIfam" id="TIGR00548">
    <property type="entry name" value="lolB"/>
    <property type="match status" value="1"/>
</dbReference>
<dbReference type="GO" id="GO:0009279">
    <property type="term" value="C:cell outer membrane"/>
    <property type="evidence" value="ECO:0007669"/>
    <property type="project" value="UniProtKB-SubCell"/>
</dbReference>
<keyword evidence="8 13" id="KW-0472">Membrane</keyword>
<dbReference type="OrthoDB" id="9797618at2"/>
<evidence type="ECO:0000256" key="2">
    <source>
        <dbReference type="ARBA" id="ARBA00009696"/>
    </source>
</evidence>
<comment type="function">
    <text evidence="13">Plays a critical role in the incorporation of lipoproteins in the outer membrane after they are released by the LolA protein.</text>
</comment>
<evidence type="ECO:0000256" key="9">
    <source>
        <dbReference type="ARBA" id="ARBA00023139"/>
    </source>
</evidence>
<dbReference type="InterPro" id="IPR029046">
    <property type="entry name" value="LolA/LolB/LppX"/>
</dbReference>
<dbReference type="HAMAP" id="MF_00233">
    <property type="entry name" value="LolB"/>
    <property type="match status" value="1"/>
</dbReference>
<dbReference type="InterPro" id="IPR004565">
    <property type="entry name" value="OM_lipoprot_LolB"/>
</dbReference>
<comment type="subunit">
    <text evidence="3 13">Monomer.</text>
</comment>
<dbReference type="AlphaFoldDB" id="A0A235EYJ2"/>
<name>A0A235EYJ2_9RHOO</name>
<comment type="caution">
    <text evidence="15">The sequence shown here is derived from an EMBL/GenBank/DDBJ whole genome shotgun (WGS) entry which is preliminary data.</text>
</comment>
<feature type="chain" id="PRO_5012873014" description="Outer-membrane lipoprotein LolB" evidence="14">
    <location>
        <begin position="31"/>
        <end position="195"/>
    </location>
</feature>
<accession>A0A235EYJ2</accession>
<evidence type="ECO:0000256" key="13">
    <source>
        <dbReference type="HAMAP-Rule" id="MF_00233"/>
    </source>
</evidence>
<dbReference type="GO" id="GO:0044874">
    <property type="term" value="P:lipoprotein localization to outer membrane"/>
    <property type="evidence" value="ECO:0007669"/>
    <property type="project" value="UniProtKB-UniRule"/>
</dbReference>
<dbReference type="EMBL" id="NOIH01000014">
    <property type="protein sequence ID" value="OYD53495.1"/>
    <property type="molecule type" value="Genomic_DNA"/>
</dbReference>
<comment type="similarity">
    <text evidence="2 13">Belongs to the LolB family.</text>
</comment>
<proteinExistence type="inferred from homology"/>
<evidence type="ECO:0000256" key="1">
    <source>
        <dbReference type="ARBA" id="ARBA00004459"/>
    </source>
</evidence>
<keyword evidence="16" id="KW-1185">Reference proteome</keyword>